<dbReference type="InterPro" id="IPR003124">
    <property type="entry name" value="WH2_dom"/>
</dbReference>
<feature type="domain" description="WH2" evidence="1">
    <location>
        <begin position="96"/>
        <end position="115"/>
    </location>
</feature>
<dbReference type="RefSeq" id="XP_002175259.1">
    <property type="nucleotide sequence ID" value="XM_002175223.2"/>
</dbReference>
<reference evidence="2 4" key="1">
    <citation type="journal article" date="2011" name="Science">
        <title>Comparative functional genomics of the fission yeasts.</title>
        <authorList>
            <person name="Rhind N."/>
            <person name="Chen Z."/>
            <person name="Yassour M."/>
            <person name="Thompson D.A."/>
            <person name="Haas B.J."/>
            <person name="Habib N."/>
            <person name="Wapinski I."/>
            <person name="Roy S."/>
            <person name="Lin M.F."/>
            <person name="Heiman D.I."/>
            <person name="Young S.K."/>
            <person name="Furuya K."/>
            <person name="Guo Y."/>
            <person name="Pidoux A."/>
            <person name="Chen H.M."/>
            <person name="Robbertse B."/>
            <person name="Goldberg J.M."/>
            <person name="Aoki K."/>
            <person name="Bayne E.H."/>
            <person name="Berlin A.M."/>
            <person name="Desjardins C.A."/>
            <person name="Dobbs E."/>
            <person name="Dukaj L."/>
            <person name="Fan L."/>
            <person name="FitzGerald M.G."/>
            <person name="French C."/>
            <person name="Gujja S."/>
            <person name="Hansen K."/>
            <person name="Keifenheim D."/>
            <person name="Levin J.Z."/>
            <person name="Mosher R.A."/>
            <person name="Mueller C.A."/>
            <person name="Pfiffner J."/>
            <person name="Priest M."/>
            <person name="Russ C."/>
            <person name="Smialowska A."/>
            <person name="Swoboda P."/>
            <person name="Sykes S.M."/>
            <person name="Vaughn M."/>
            <person name="Vengrova S."/>
            <person name="Yoder R."/>
            <person name="Zeng Q."/>
            <person name="Allshire R."/>
            <person name="Baulcombe D."/>
            <person name="Birren B.W."/>
            <person name="Brown W."/>
            <person name="Ekwall K."/>
            <person name="Kellis M."/>
            <person name="Leatherwood J."/>
            <person name="Levin H."/>
            <person name="Margalit H."/>
            <person name="Martienssen R."/>
            <person name="Nieduszynski C.A."/>
            <person name="Spatafora J.W."/>
            <person name="Friedman N."/>
            <person name="Dalgaard J.Z."/>
            <person name="Baumann P."/>
            <person name="Niki H."/>
            <person name="Regev A."/>
            <person name="Nusbaum C."/>
        </authorList>
    </citation>
    <scope>NUCLEOTIDE SEQUENCE [LARGE SCALE GENOMIC DNA]</scope>
    <source>
        <strain evidence="4">yFS275 / FY16936</strain>
    </source>
</reference>
<gene>
    <name evidence="3" type="primary">dsh1</name>
    <name evidence="2" type="ORF">SJAG_04141</name>
</gene>
<dbReference type="VEuPathDB" id="FungiDB:SJAG_04141"/>
<dbReference type="OMA" id="GLSFWDP"/>
<proteinExistence type="predicted"/>
<organism evidence="2 4">
    <name type="scientific">Schizosaccharomyces japonicus (strain yFS275 / FY16936)</name>
    <name type="common">Fission yeast</name>
    <dbReference type="NCBI Taxonomy" id="402676"/>
    <lineage>
        <taxon>Eukaryota</taxon>
        <taxon>Fungi</taxon>
        <taxon>Dikarya</taxon>
        <taxon>Ascomycota</taxon>
        <taxon>Taphrinomycotina</taxon>
        <taxon>Schizosaccharomycetes</taxon>
        <taxon>Schizosaccharomycetales</taxon>
        <taxon>Schizosaccharomycetaceae</taxon>
        <taxon>Schizosaccharomyces</taxon>
    </lineage>
</organism>
<evidence type="ECO:0000313" key="4">
    <source>
        <dbReference type="Proteomes" id="UP000001744"/>
    </source>
</evidence>
<dbReference type="GO" id="GO:0003779">
    <property type="term" value="F:actin binding"/>
    <property type="evidence" value="ECO:0007669"/>
    <property type="project" value="InterPro"/>
</dbReference>
<dbReference type="OrthoDB" id="4739136at2759"/>
<evidence type="ECO:0000313" key="2">
    <source>
        <dbReference type="EMBL" id="EEB08966.1"/>
    </source>
</evidence>
<evidence type="ECO:0000259" key="1">
    <source>
        <dbReference type="PROSITE" id="PS51082"/>
    </source>
</evidence>
<evidence type="ECO:0000313" key="3">
    <source>
        <dbReference type="JaponicusDB" id="SJAG_04141"/>
    </source>
</evidence>
<accession>B6K612</accession>
<dbReference type="STRING" id="402676.B6K612"/>
<sequence>MTSLNYSDFSIEEGEIFEDRLPWNDFKIITPPISNSEEGSSSIHNDLIESDGEPPVQRVQLSSEHFEDDERKYYQTHKFILRFHETSVYREFYEDEDSDLLNSIQQQTGVRLKPSEDYSTIYIYATEHQYGELAYKALTLYEELVNSKRDVQPEKQKKNTAEADWVRKSRTVFPILEHMSIQQTEQYTRVLRHFLKEPDPSFSFAVEGTYIWPFQGLKIRDVMGPNLDRFNDIRVGCHCYIGLLDSQTDTVVIVKGKQQEQVEQALQEIEALCLSFAASQRLLKKTSIHICHLDKETFHCYVYLNDKHPLQLQLLKQNVKIGIPLGVVPHKMVEPSVLSTSITELNLKNEAIIANHLKFSLLNIFAFHGLLQMRVQLGIPFFSRIKRFREEPAVKISELIKDERIQSAFCSYVFPTLNIQALYDSLQEVDFTSLDIPFEEKEMSSILRAHFFLQHNAKTFEVVAEWTKSKGSPSIWYNDSKKKTASELTHVNLRNISWKMGIKYGKEGTIPKEINDFMINVHLSPTGEVFFFCGINSPKVTNIVFEKVRQFWFLPSKDSISFCFKKVWSANTDMNTIVHRVDITNIEFTGYDIFFWNPKWDILLKENKDIQAGKLPTYRPCLEEFFPESLPKFLQKMDTLVHCLEALKKHVNNRSNHS</sequence>
<dbReference type="JaponicusDB" id="SJAG_04141">
    <property type="gene designation" value="dsh1"/>
</dbReference>
<dbReference type="EMBL" id="KE651167">
    <property type="protein sequence ID" value="EEB08966.1"/>
    <property type="molecule type" value="Genomic_DNA"/>
</dbReference>
<dbReference type="Proteomes" id="UP000001744">
    <property type="component" value="Unassembled WGS sequence"/>
</dbReference>
<dbReference type="AlphaFoldDB" id="B6K612"/>
<dbReference type="GeneID" id="7049308"/>
<dbReference type="eggNOG" id="ENOG502S50B">
    <property type="taxonomic scope" value="Eukaryota"/>
</dbReference>
<name>B6K612_SCHJY</name>
<dbReference type="PROSITE" id="PS51082">
    <property type="entry name" value="WH2"/>
    <property type="match status" value="1"/>
</dbReference>
<dbReference type="Pfam" id="PF25482">
    <property type="entry name" value="DUF7905"/>
    <property type="match status" value="1"/>
</dbReference>
<protein>
    <submittedName>
        <fullName evidence="2">Fungal protein</fullName>
    </submittedName>
</protein>
<dbReference type="InterPro" id="IPR057227">
    <property type="entry name" value="DUF7905"/>
</dbReference>
<dbReference type="HOGENOM" id="CLU_467812_0_0_1"/>
<keyword evidence="4" id="KW-1185">Reference proteome</keyword>